<keyword evidence="3" id="KW-1185">Reference proteome</keyword>
<proteinExistence type="predicted"/>
<accession>A0AA36IFA0</accession>
<gene>
    <name evidence="2" type="ORF">EVOR1521_LOCUS12238</name>
</gene>
<feature type="compositionally biased region" description="Basic and acidic residues" evidence="1">
    <location>
        <begin position="18"/>
        <end position="44"/>
    </location>
</feature>
<dbReference type="Proteomes" id="UP001178507">
    <property type="component" value="Unassembled WGS sequence"/>
</dbReference>
<protein>
    <submittedName>
        <fullName evidence="2">Uncharacterized protein</fullName>
    </submittedName>
</protein>
<reference evidence="2" key="1">
    <citation type="submission" date="2023-08" db="EMBL/GenBank/DDBJ databases">
        <authorList>
            <person name="Chen Y."/>
            <person name="Shah S."/>
            <person name="Dougan E. K."/>
            <person name="Thang M."/>
            <person name="Chan C."/>
        </authorList>
    </citation>
    <scope>NUCLEOTIDE SEQUENCE</scope>
</reference>
<evidence type="ECO:0000313" key="2">
    <source>
        <dbReference type="EMBL" id="CAJ1385688.1"/>
    </source>
</evidence>
<sequence>MPLRQFDEIVAQSQAARAPDRRGEAEAEIVKEAPQEAVPRKDPDPLGSSTLLC</sequence>
<dbReference type="EMBL" id="CAUJNA010001269">
    <property type="protein sequence ID" value="CAJ1385688.1"/>
    <property type="molecule type" value="Genomic_DNA"/>
</dbReference>
<comment type="caution">
    <text evidence="2">The sequence shown here is derived from an EMBL/GenBank/DDBJ whole genome shotgun (WGS) entry which is preliminary data.</text>
</comment>
<evidence type="ECO:0000256" key="1">
    <source>
        <dbReference type="SAM" id="MobiDB-lite"/>
    </source>
</evidence>
<name>A0AA36IFA0_9DINO</name>
<dbReference type="AlphaFoldDB" id="A0AA36IFA0"/>
<feature type="region of interest" description="Disordered" evidence="1">
    <location>
        <begin position="1"/>
        <end position="53"/>
    </location>
</feature>
<evidence type="ECO:0000313" key="3">
    <source>
        <dbReference type="Proteomes" id="UP001178507"/>
    </source>
</evidence>
<organism evidence="2 3">
    <name type="scientific">Effrenium voratum</name>
    <dbReference type="NCBI Taxonomy" id="2562239"/>
    <lineage>
        <taxon>Eukaryota</taxon>
        <taxon>Sar</taxon>
        <taxon>Alveolata</taxon>
        <taxon>Dinophyceae</taxon>
        <taxon>Suessiales</taxon>
        <taxon>Symbiodiniaceae</taxon>
        <taxon>Effrenium</taxon>
    </lineage>
</organism>